<reference evidence="3 5" key="1">
    <citation type="submission" date="2016-06" db="EMBL/GenBank/DDBJ databases">
        <authorList>
            <person name="Kjaerup R.B."/>
            <person name="Dalgaard T.S."/>
            <person name="Juul-Madsen H.R."/>
        </authorList>
    </citation>
    <scope>NUCLEOTIDE SEQUENCE [LARGE SCALE GENOMIC DNA]</scope>
    <source>
        <strain evidence="3">Orrdi1</strain>
    </source>
</reference>
<dbReference type="AlphaFoldDB" id="A0A1C3K3D0"/>
<dbReference type="GO" id="GO:0016989">
    <property type="term" value="F:sigma factor antagonist activity"/>
    <property type="evidence" value="ECO:0007669"/>
    <property type="project" value="TreeGrafter"/>
</dbReference>
<evidence type="ECO:0000259" key="1">
    <source>
        <dbReference type="Pfam" id="PF04773"/>
    </source>
</evidence>
<evidence type="ECO:0000259" key="2">
    <source>
        <dbReference type="Pfam" id="PF16220"/>
    </source>
</evidence>
<dbReference type="PIRSF" id="PIRSF018266">
    <property type="entry name" value="FecR"/>
    <property type="match status" value="1"/>
</dbReference>
<dbReference type="OrthoDB" id="1100567at2"/>
<dbReference type="Pfam" id="PF16220">
    <property type="entry name" value="DUF4880"/>
    <property type="match status" value="1"/>
</dbReference>
<dbReference type="Gene3D" id="3.55.50.30">
    <property type="match status" value="1"/>
</dbReference>
<gene>
    <name evidence="3" type="ORF">ODI_01532</name>
    <name evidence="4" type="ORF">ODI_R3732</name>
</gene>
<evidence type="ECO:0000313" key="4">
    <source>
        <dbReference type="EMBL" id="SOE51851.1"/>
    </source>
</evidence>
<dbReference type="Gene3D" id="2.60.120.1440">
    <property type="match status" value="1"/>
</dbReference>
<accession>A0A1C3K3D0</accession>
<dbReference type="RefSeq" id="WP_067754671.1">
    <property type="nucleotide sequence ID" value="NZ_LT907988.1"/>
</dbReference>
<evidence type="ECO:0000313" key="3">
    <source>
        <dbReference type="EMBL" id="SBT25905.1"/>
    </source>
</evidence>
<keyword evidence="5" id="KW-1185">Reference proteome</keyword>
<dbReference type="PANTHER" id="PTHR30273:SF2">
    <property type="entry name" value="PROTEIN FECR"/>
    <property type="match status" value="1"/>
</dbReference>
<feature type="domain" description="FecR protein" evidence="1">
    <location>
        <begin position="123"/>
        <end position="218"/>
    </location>
</feature>
<evidence type="ECO:0000313" key="5">
    <source>
        <dbReference type="Proteomes" id="UP000078558"/>
    </source>
</evidence>
<dbReference type="Pfam" id="PF04773">
    <property type="entry name" value="FecR"/>
    <property type="match status" value="1"/>
</dbReference>
<name>A0A1C3K3D0_9BURK</name>
<dbReference type="InterPro" id="IPR006860">
    <property type="entry name" value="FecR"/>
</dbReference>
<sequence length="343" mass="38409">MSSHPWYQSTTDAATIPPAVAQRALDWLMALQDEPVAPDTTAAWHRWLAEHPDHERAWRRIESVMGQLQPLACTTHAAIAQATLAPASRSRRRALSALAVLAFAGGGGWLLHRELPWLTWQATHRTQVGERRTVMLADGTALVLNTDSAIDVLYDAQQRRVRLLAGEVLITTAPDTQPVARPFLVETQQGIARALGTRYTVRLWDSATEVNVYAGQVQLEPRRASARRHVVAAGHRACYTTEAITHDEPADELAAAWIDGFLVARDMRLDRFLDELRRHTRETLRCDPAIANLRVSGSFPLDDIRKVLEVLSITLDLRLVIQTRHWGERVILVESRAKPRPQA</sequence>
<dbReference type="Proteomes" id="UP000078558">
    <property type="component" value="Chromosome I"/>
</dbReference>
<feature type="domain" description="FecR N-terminal" evidence="2">
    <location>
        <begin position="22"/>
        <end position="63"/>
    </location>
</feature>
<protein>
    <submittedName>
        <fullName evidence="3">Iron siderophore sensor protein</fullName>
    </submittedName>
</protein>
<dbReference type="STRING" id="1851544.ODI_01532"/>
<proteinExistence type="predicted"/>
<dbReference type="PANTHER" id="PTHR30273">
    <property type="entry name" value="PERIPLASMIC SIGNAL SENSOR AND SIGMA FACTOR ACTIVATOR FECR-RELATED"/>
    <property type="match status" value="1"/>
</dbReference>
<organism evidence="3 5">
    <name type="scientific">Orrella dioscoreae</name>
    <dbReference type="NCBI Taxonomy" id="1851544"/>
    <lineage>
        <taxon>Bacteria</taxon>
        <taxon>Pseudomonadati</taxon>
        <taxon>Pseudomonadota</taxon>
        <taxon>Betaproteobacteria</taxon>
        <taxon>Burkholderiales</taxon>
        <taxon>Alcaligenaceae</taxon>
        <taxon>Orrella</taxon>
    </lineage>
</organism>
<dbReference type="EMBL" id="FLRC01000022">
    <property type="protein sequence ID" value="SBT25905.1"/>
    <property type="molecule type" value="Genomic_DNA"/>
</dbReference>
<dbReference type="InterPro" id="IPR032623">
    <property type="entry name" value="FecR_N"/>
</dbReference>
<reference evidence="4 5" key="2">
    <citation type="submission" date="2017-08" db="EMBL/GenBank/DDBJ databases">
        <authorList>
            <person name="de Groot N.N."/>
        </authorList>
    </citation>
    <scope>NUCLEOTIDE SEQUENCE [LARGE SCALE GENOMIC DNA]</scope>
    <source>
        <strain evidence="4">Orrdi1</strain>
    </source>
</reference>
<dbReference type="KEGG" id="odi:ODI_R3732"/>
<dbReference type="EMBL" id="LT907988">
    <property type="protein sequence ID" value="SOE51851.1"/>
    <property type="molecule type" value="Genomic_DNA"/>
</dbReference>
<dbReference type="InterPro" id="IPR012373">
    <property type="entry name" value="Ferrdict_sens_TM"/>
</dbReference>